<keyword evidence="4" id="KW-1185">Reference proteome</keyword>
<geneLocation type="plasmid" evidence="2">
    <name>pElP_2</name>
</geneLocation>
<accession>A0A518HF56</accession>
<proteinExistence type="predicted"/>
<dbReference type="RefSeq" id="WP_145279625.1">
    <property type="nucleotide sequence ID" value="NZ_CP036428.1"/>
</dbReference>
<dbReference type="Proteomes" id="UP000317835">
    <property type="component" value="Plasmid pElP_2"/>
</dbReference>
<name>A0A518HF56_9BACT</name>
<reference evidence="3 4" key="1">
    <citation type="submission" date="2019-02" db="EMBL/GenBank/DDBJ databases">
        <title>Deep-cultivation of Planctomycetes and their phenomic and genomic characterization uncovers novel biology.</title>
        <authorList>
            <person name="Wiegand S."/>
            <person name="Jogler M."/>
            <person name="Boedeker C."/>
            <person name="Pinto D."/>
            <person name="Vollmers J."/>
            <person name="Rivas-Marin E."/>
            <person name="Kohn T."/>
            <person name="Peeters S.H."/>
            <person name="Heuer A."/>
            <person name="Rast P."/>
            <person name="Oberbeckmann S."/>
            <person name="Bunk B."/>
            <person name="Jeske O."/>
            <person name="Meyerdierks A."/>
            <person name="Storesund J.E."/>
            <person name="Kallscheuer N."/>
            <person name="Luecker S."/>
            <person name="Lage O.M."/>
            <person name="Pohl T."/>
            <person name="Merkel B.J."/>
            <person name="Hornburger P."/>
            <person name="Mueller R.-W."/>
            <person name="Bruemmer F."/>
            <person name="Labrenz M."/>
            <person name="Spormann A.M."/>
            <person name="Op den Camp H."/>
            <person name="Overmann J."/>
            <person name="Amann R."/>
            <person name="Jetten M.S.M."/>
            <person name="Mascher T."/>
            <person name="Medema M.H."/>
            <person name="Devos D.P."/>
            <person name="Kaster A.-K."/>
            <person name="Ovreas L."/>
            <person name="Rohde M."/>
            <person name="Galperin M.Y."/>
            <person name="Jogler C."/>
        </authorList>
    </citation>
    <scope>NUCLEOTIDE SEQUENCE [LARGE SCALE GENOMIC DNA]</scope>
    <source>
        <strain evidence="3 4">ElP</strain>
        <plasmid evidence="4">pelp_2</plasmid>
        <plasmid evidence="2">pElP_2</plasmid>
        <plasmid evidence="4">pelp_3</plasmid>
        <plasmid evidence="3">pElP_3</plasmid>
    </source>
</reference>
<evidence type="ECO:0000313" key="3">
    <source>
        <dbReference type="EMBL" id="QDV39485.1"/>
    </source>
</evidence>
<geneLocation type="plasmid" evidence="4">
    <name>pelp_3</name>
</geneLocation>
<keyword evidence="3" id="KW-0614">Plasmid</keyword>
<dbReference type="EMBL" id="CP036428">
    <property type="protein sequence ID" value="QDV39396.1"/>
    <property type="molecule type" value="Genomic_DNA"/>
</dbReference>
<geneLocation type="plasmid" evidence="4">
    <name>pelp_2</name>
</geneLocation>
<organism evidence="3 4">
    <name type="scientific">Tautonia plasticadhaerens</name>
    <dbReference type="NCBI Taxonomy" id="2527974"/>
    <lineage>
        <taxon>Bacteria</taxon>
        <taxon>Pseudomonadati</taxon>
        <taxon>Planctomycetota</taxon>
        <taxon>Planctomycetia</taxon>
        <taxon>Isosphaerales</taxon>
        <taxon>Isosphaeraceae</taxon>
        <taxon>Tautonia</taxon>
    </lineage>
</organism>
<protein>
    <submittedName>
        <fullName evidence="3">Uncharacterized protein</fullName>
    </submittedName>
</protein>
<dbReference type="KEGG" id="tpla:ElP_73630"/>
<dbReference type="KEGG" id="tpla:ElP_74520"/>
<dbReference type="AlphaFoldDB" id="A0A518HF56"/>
<dbReference type="Proteomes" id="UP000317835">
    <property type="component" value="Plasmid pElP_3"/>
</dbReference>
<gene>
    <name evidence="2" type="ORF">ElP_73630</name>
    <name evidence="3" type="ORF">ElP_74520</name>
</gene>
<dbReference type="EMBL" id="CP036429">
    <property type="protein sequence ID" value="QDV39485.1"/>
    <property type="molecule type" value="Genomic_DNA"/>
</dbReference>
<geneLocation type="plasmid" evidence="3">
    <name>pElP_3</name>
</geneLocation>
<feature type="region of interest" description="Disordered" evidence="1">
    <location>
        <begin position="29"/>
        <end position="49"/>
    </location>
</feature>
<evidence type="ECO:0000313" key="2">
    <source>
        <dbReference type="EMBL" id="QDV39396.1"/>
    </source>
</evidence>
<evidence type="ECO:0000256" key="1">
    <source>
        <dbReference type="SAM" id="MobiDB-lite"/>
    </source>
</evidence>
<sequence length="180" mass="20202">MSTPPTPEGLHLKRLTLDDDGRARLAGRLKAADEARTAERREERRRQDERRRALIRGAEAVAFRWATEVASRDELARIGLHWGRLSHPLSHGLADFLVREPARTIGTHLIRSISDRELTEEQALGFWSGLVGDADAARRACDDFSFIAAFCNVAAQLWDQDAPLLGGRPEHAPPWRDPAR</sequence>
<evidence type="ECO:0000313" key="4">
    <source>
        <dbReference type="Proteomes" id="UP000317835"/>
    </source>
</evidence>
<feature type="compositionally biased region" description="Basic and acidic residues" evidence="1">
    <location>
        <begin position="30"/>
        <end position="49"/>
    </location>
</feature>